<keyword evidence="1" id="KW-1185">Reference proteome</keyword>
<name>A0A1I7UR02_9PELO</name>
<dbReference type="eggNOG" id="ENOG502RB7G">
    <property type="taxonomic scope" value="Eukaryota"/>
</dbReference>
<sequence>MEFPLIRLPDLPKIHIIQLMSIGERIKLALSSQKMENYLSWVFKNHVFDVICMVRLRGSKSFISIDKDNWILAMNRLKPGYKKPGFIVIEELKPWINKKWTMMEKTLNVFIRLQNILPCKITQLSVTLKMEPTPILKILSHPSVAILKGLHFYGGTVQRHELDAIMEWRKENTIQYISVADNEIPLDYRHPNFTSGYLTEPLQYPVRDLVYVKTLQLSPKNYSDIKKYNNH</sequence>
<evidence type="ECO:0000313" key="1">
    <source>
        <dbReference type="Proteomes" id="UP000095282"/>
    </source>
</evidence>
<dbReference type="WBParaSite" id="Csp11.Scaffold630.g18474.t1">
    <property type="protein sequence ID" value="Csp11.Scaffold630.g18474.t1"/>
    <property type="gene ID" value="Csp11.Scaffold630.g18474"/>
</dbReference>
<reference evidence="2" key="1">
    <citation type="submission" date="2016-11" db="UniProtKB">
        <authorList>
            <consortium name="WormBaseParasite"/>
        </authorList>
    </citation>
    <scope>IDENTIFICATION</scope>
</reference>
<dbReference type="STRING" id="1561998.A0A1I7UR02"/>
<evidence type="ECO:0000313" key="2">
    <source>
        <dbReference type="WBParaSite" id="Csp11.Scaffold630.g18474.t1"/>
    </source>
</evidence>
<organism evidence="1 2">
    <name type="scientific">Caenorhabditis tropicalis</name>
    <dbReference type="NCBI Taxonomy" id="1561998"/>
    <lineage>
        <taxon>Eukaryota</taxon>
        <taxon>Metazoa</taxon>
        <taxon>Ecdysozoa</taxon>
        <taxon>Nematoda</taxon>
        <taxon>Chromadorea</taxon>
        <taxon>Rhabditida</taxon>
        <taxon>Rhabditina</taxon>
        <taxon>Rhabditomorpha</taxon>
        <taxon>Rhabditoidea</taxon>
        <taxon>Rhabditidae</taxon>
        <taxon>Peloderinae</taxon>
        <taxon>Caenorhabditis</taxon>
    </lineage>
</organism>
<accession>A0A1I7UR02</accession>
<dbReference type="Proteomes" id="UP000095282">
    <property type="component" value="Unplaced"/>
</dbReference>
<proteinExistence type="predicted"/>
<dbReference type="AlphaFoldDB" id="A0A1I7UR02"/>
<protein>
    <submittedName>
        <fullName evidence="2">F-box domain-containing protein</fullName>
    </submittedName>
</protein>